<proteinExistence type="inferred from homology"/>
<dbReference type="Proteomes" id="UP001500751">
    <property type="component" value="Unassembled WGS sequence"/>
</dbReference>
<keyword evidence="4 12" id="KW-0963">Cytoplasm</keyword>
<comment type="subcellular location">
    <subcellularLocation>
        <location evidence="1 12">Cytoplasm</location>
    </subcellularLocation>
</comment>
<keyword evidence="6 12" id="KW-0408">Iron</keyword>
<dbReference type="InterPro" id="IPR034768">
    <property type="entry name" value="4FE4S_WBL"/>
</dbReference>
<evidence type="ECO:0000256" key="12">
    <source>
        <dbReference type="HAMAP-Rule" id="MF_01479"/>
    </source>
</evidence>
<feature type="binding site" evidence="12">
    <location>
        <position position="60"/>
    </location>
    <ligand>
        <name>[4Fe-4S] cluster</name>
        <dbReference type="ChEBI" id="CHEBI:49883"/>
    </ligand>
</feature>
<evidence type="ECO:0000256" key="1">
    <source>
        <dbReference type="ARBA" id="ARBA00004496"/>
    </source>
</evidence>
<feature type="binding site" evidence="12">
    <location>
        <position position="54"/>
    </location>
    <ligand>
        <name>[4Fe-4S] cluster</name>
        <dbReference type="ChEBI" id="CHEBI:49883"/>
    </ligand>
</feature>
<evidence type="ECO:0000256" key="2">
    <source>
        <dbReference type="ARBA" id="ARBA00006597"/>
    </source>
</evidence>
<comment type="similarity">
    <text evidence="2 12">Belongs to the WhiB family.</text>
</comment>
<keyword evidence="9 12" id="KW-0238">DNA-binding</keyword>
<evidence type="ECO:0000256" key="9">
    <source>
        <dbReference type="ARBA" id="ARBA00023125"/>
    </source>
</evidence>
<feature type="binding site" evidence="12">
    <location>
        <position position="51"/>
    </location>
    <ligand>
        <name>[4Fe-4S] cluster</name>
        <dbReference type="ChEBI" id="CHEBI:49883"/>
    </ligand>
</feature>
<evidence type="ECO:0000256" key="8">
    <source>
        <dbReference type="ARBA" id="ARBA00023015"/>
    </source>
</evidence>
<evidence type="ECO:0000256" key="11">
    <source>
        <dbReference type="ARBA" id="ARBA00023163"/>
    </source>
</evidence>
<dbReference type="PANTHER" id="PTHR38839:SF5">
    <property type="entry name" value="TRANSCRIPTIONAL REGULATOR WHID"/>
    <property type="match status" value="1"/>
</dbReference>
<keyword evidence="11 12" id="KW-0804">Transcription</keyword>
<evidence type="ECO:0000256" key="6">
    <source>
        <dbReference type="ARBA" id="ARBA00023004"/>
    </source>
</evidence>
<sequence length="110" mass="12083">MNGSGPRPIAALWEWQESAACRGIDSARFFSPAGERGEARRQREQIARAICAECPVREECARFALSIGEEYGIWGGTTDQERIAMLRRPRAGSARSIAAHHVTGRRAEAA</sequence>
<comment type="caution">
    <text evidence="14">The sequence shown here is derived from an EMBL/GenBank/DDBJ whole genome shotgun (WGS) entry which is preliminary data.</text>
</comment>
<comment type="cofactor">
    <cofactor evidence="12">
        <name>[4Fe-4S] cluster</name>
        <dbReference type="ChEBI" id="CHEBI:49883"/>
    </cofactor>
    <text evidence="12">Binds 1 [4Fe-4S] cluster per subunit. Following nitrosylation of the [4Fe-4S] cluster binds 1 [4Fe-8(NO)] cluster per subunit.</text>
</comment>
<dbReference type="PROSITE" id="PS51674">
    <property type="entry name" value="4FE4S_WBL"/>
    <property type="match status" value="1"/>
</dbReference>
<dbReference type="InterPro" id="IPR003482">
    <property type="entry name" value="Whib"/>
</dbReference>
<evidence type="ECO:0000256" key="7">
    <source>
        <dbReference type="ARBA" id="ARBA00023014"/>
    </source>
</evidence>
<accession>A0ABP5FHN8</accession>
<dbReference type="RefSeq" id="WP_344665451.1">
    <property type="nucleotide sequence ID" value="NZ_BAAAQN010000009.1"/>
</dbReference>
<keyword evidence="3 12" id="KW-0004">4Fe-4S</keyword>
<evidence type="ECO:0000313" key="15">
    <source>
        <dbReference type="Proteomes" id="UP001500751"/>
    </source>
</evidence>
<feature type="binding site" evidence="12">
    <location>
        <position position="21"/>
    </location>
    <ligand>
        <name>[4Fe-4S] cluster</name>
        <dbReference type="ChEBI" id="CHEBI:49883"/>
    </ligand>
</feature>
<evidence type="ECO:0000256" key="3">
    <source>
        <dbReference type="ARBA" id="ARBA00022485"/>
    </source>
</evidence>
<protein>
    <recommendedName>
        <fullName evidence="12">Transcriptional regulator WhiB</fullName>
    </recommendedName>
</protein>
<organism evidence="14 15">
    <name type="scientific">Catenulispora yoronensis</name>
    <dbReference type="NCBI Taxonomy" id="450799"/>
    <lineage>
        <taxon>Bacteria</taxon>
        <taxon>Bacillati</taxon>
        <taxon>Actinomycetota</taxon>
        <taxon>Actinomycetes</taxon>
        <taxon>Catenulisporales</taxon>
        <taxon>Catenulisporaceae</taxon>
        <taxon>Catenulispora</taxon>
    </lineage>
</organism>
<evidence type="ECO:0000259" key="13">
    <source>
        <dbReference type="PROSITE" id="PS51674"/>
    </source>
</evidence>
<comment type="PTM">
    <text evidence="12">Upon Fe-S cluster removal intramolecular disulfide bonds are formed.</text>
</comment>
<keyword evidence="15" id="KW-1185">Reference proteome</keyword>
<dbReference type="Pfam" id="PF02467">
    <property type="entry name" value="Whib"/>
    <property type="match status" value="1"/>
</dbReference>
<keyword evidence="5 12" id="KW-0479">Metal-binding</keyword>
<evidence type="ECO:0000256" key="4">
    <source>
        <dbReference type="ARBA" id="ARBA00022490"/>
    </source>
</evidence>
<dbReference type="EMBL" id="BAAAQN010000009">
    <property type="protein sequence ID" value="GAA2024079.1"/>
    <property type="molecule type" value="Genomic_DNA"/>
</dbReference>
<evidence type="ECO:0000256" key="10">
    <source>
        <dbReference type="ARBA" id="ARBA00023157"/>
    </source>
</evidence>
<keyword evidence="8 12" id="KW-0805">Transcription regulation</keyword>
<reference evidence="15" key="1">
    <citation type="journal article" date="2019" name="Int. J. Syst. Evol. Microbiol.">
        <title>The Global Catalogue of Microorganisms (GCM) 10K type strain sequencing project: providing services to taxonomists for standard genome sequencing and annotation.</title>
        <authorList>
            <consortium name="The Broad Institute Genomics Platform"/>
            <consortium name="The Broad Institute Genome Sequencing Center for Infectious Disease"/>
            <person name="Wu L."/>
            <person name="Ma J."/>
        </authorList>
    </citation>
    <scope>NUCLEOTIDE SEQUENCE [LARGE SCALE GENOMIC DNA]</scope>
    <source>
        <strain evidence="15">JCM 16014</strain>
    </source>
</reference>
<comment type="function">
    <text evidence="12">Acts as a transcriptional regulator. Probably redox-responsive. The apo- but not holo-form probably binds DNA.</text>
</comment>
<gene>
    <name evidence="12" type="primary">whiB</name>
    <name evidence="14" type="ORF">GCM10009839_22320</name>
</gene>
<feature type="domain" description="4Fe-4S Wbl-type" evidence="13">
    <location>
        <begin position="20"/>
        <end position="84"/>
    </location>
</feature>
<name>A0ABP5FHN8_9ACTN</name>
<dbReference type="HAMAP" id="MF_01479">
    <property type="entry name" value="WhiB"/>
    <property type="match status" value="1"/>
</dbReference>
<keyword evidence="10 12" id="KW-1015">Disulfide bond</keyword>
<evidence type="ECO:0000313" key="14">
    <source>
        <dbReference type="EMBL" id="GAA2024079.1"/>
    </source>
</evidence>
<evidence type="ECO:0000256" key="5">
    <source>
        <dbReference type="ARBA" id="ARBA00022723"/>
    </source>
</evidence>
<keyword evidence="7 12" id="KW-0411">Iron-sulfur</keyword>
<dbReference type="PANTHER" id="PTHR38839">
    <property type="entry name" value="TRANSCRIPTIONAL REGULATOR WHID-RELATED"/>
    <property type="match status" value="1"/>
</dbReference>
<comment type="PTM">
    <text evidence="12">The Fe-S cluster can be nitrosylated by nitric oxide (NO).</text>
</comment>